<dbReference type="RefSeq" id="XP_064669565.1">
    <property type="nucleotide sequence ID" value="XM_064808596.1"/>
</dbReference>
<dbReference type="PROSITE" id="PS51088">
    <property type="entry name" value="TEA_2"/>
    <property type="match status" value="1"/>
</dbReference>
<feature type="compositionally biased region" description="Low complexity" evidence="7">
    <location>
        <begin position="858"/>
        <end position="882"/>
    </location>
</feature>
<dbReference type="GO" id="GO:0000981">
    <property type="term" value="F:DNA-binding transcription factor activity, RNA polymerase II-specific"/>
    <property type="evidence" value="ECO:0007669"/>
    <property type="project" value="TreeGrafter"/>
</dbReference>
<evidence type="ECO:0000256" key="2">
    <source>
        <dbReference type="ARBA" id="ARBA00008421"/>
    </source>
</evidence>
<dbReference type="InterPro" id="IPR000818">
    <property type="entry name" value="TEA/ATTS_dom"/>
</dbReference>
<feature type="region of interest" description="Disordered" evidence="7">
    <location>
        <begin position="1"/>
        <end position="34"/>
    </location>
</feature>
<keyword evidence="10" id="KW-1185">Reference proteome</keyword>
<comment type="similarity">
    <text evidence="2">Belongs to the TEC1 family.</text>
</comment>
<feature type="region of interest" description="Disordered" evidence="7">
    <location>
        <begin position="614"/>
        <end position="647"/>
    </location>
</feature>
<feature type="compositionally biased region" description="Low complexity" evidence="7">
    <location>
        <begin position="910"/>
        <end position="919"/>
    </location>
</feature>
<feature type="region of interest" description="Disordered" evidence="7">
    <location>
        <begin position="1002"/>
        <end position="1043"/>
    </location>
</feature>
<name>A0AAN6YR36_9PEZI</name>
<evidence type="ECO:0000259" key="8">
    <source>
        <dbReference type="PROSITE" id="PS51088"/>
    </source>
</evidence>
<feature type="region of interest" description="Disordered" evidence="7">
    <location>
        <begin position="835"/>
        <end position="929"/>
    </location>
</feature>
<evidence type="ECO:0000256" key="3">
    <source>
        <dbReference type="ARBA" id="ARBA00023015"/>
    </source>
</evidence>
<evidence type="ECO:0000313" key="9">
    <source>
        <dbReference type="EMBL" id="KAK4111995.1"/>
    </source>
</evidence>
<dbReference type="EMBL" id="MU853344">
    <property type="protein sequence ID" value="KAK4111995.1"/>
    <property type="molecule type" value="Genomic_DNA"/>
</dbReference>
<dbReference type="Pfam" id="PF01285">
    <property type="entry name" value="TEA"/>
    <property type="match status" value="1"/>
</dbReference>
<sequence length="1043" mass="115988">MELQVRAPLPPAQCLSPSPDHGLSNSRRPLHESTGNAQNARVLWFAQHLLPFNAFASIPSPLPMPSILRTQSLGGEYSALPSSKSQQRHDRHAHSRRVSQGVNPLMPLLTQAFQNYRKKQADKPDQKWPDVLEGPFLDALLLIPQMRRKKYTMKQTQYGRNMLIGEYLWIAYCQTLPPGVEPDPLMMRERKMVSSHIQVFKNFFSNHRCFHFFFGQRQDDKDKDNIETVSLKNNPVLIALSEGRLPDERPNYEYFAQILTLNEQVTVRPKRCWIFVSHQDVVVAEDGDGYVPATGEKLSESEYPHLVRNLERETWAKEEQQIFKGGLLHEFTKEIHQVESSSVREISRKWETAFPSLYQRLEAITATTTDAQCDILHMHVTLELKERRRFPSQSELNSWVEINIEQPRLLNHRWKVHTVLARPEELSYSHDDAPPELLYETSAEIAMQYQHRPGCEGAREGGGQCDCISQRCRRDYVTVPFPADVWALTLTNCAEYPAHPFSDGKRHDRGSGPIVKREDDHDGEPRSRRRNRQSTQMDLVPKIAMMQEIWSCPPSLPHERSQRWTRRALILWTFETIHSIEDGKLVTAQGGRTNWRFLTILDPASEYHQQRAIINPRRTSSSDGYGEHSSGLASGVPPSSRDIVTSPSPIYQPDMSASISENFAAWDNAGGLGTLSTSAAQAAYSAHLMAQTSASHTTTVQAGYDLLGSLNSHSGLATPPPSATLTTSFAPGFDTASNSAGIHPGYIPSHVAATTAGMDACSQGLGSSLAAVTDPFLAHVSNATYGESQDSIHSWSDHAIGSNMDSAAAWPSTYPSTSAIAGGSYSHSVAGTWTESQLQSAPARGSSEQRRSSSNAEQHQSQGQQQQQQQQHHRQQQQLSQQVWIPSDTTGNEHDIWTPVTSAHTPGESAATATTTNTTQPGSSHDHHKAAGEAEWVLIHSTATSAAGCDSDLSQDWEEIAAPSSSVSSSSNSHSPFMPIETATRAVKVIAEVEEILRRHGGFPPRTATLMSRLKRRRSDSSVDGDEEQQEGETGVCRRRPRC</sequence>
<dbReference type="AlphaFoldDB" id="A0AAN6YR36"/>
<keyword evidence="4" id="KW-0804">Transcription</keyword>
<comment type="caution">
    <text evidence="9">The sequence shown here is derived from an EMBL/GenBank/DDBJ whole genome shotgun (WGS) entry which is preliminary data.</text>
</comment>
<feature type="region of interest" description="Disordered" evidence="7">
    <location>
        <begin position="77"/>
        <end position="98"/>
    </location>
</feature>
<feature type="DNA-binding region" description="TEA" evidence="6">
    <location>
        <begin position="121"/>
        <end position="207"/>
    </location>
</feature>
<keyword evidence="5" id="KW-0539">Nucleus</keyword>
<reference evidence="9" key="2">
    <citation type="submission" date="2023-05" db="EMBL/GenBank/DDBJ databases">
        <authorList>
            <consortium name="Lawrence Berkeley National Laboratory"/>
            <person name="Steindorff A."/>
            <person name="Hensen N."/>
            <person name="Bonometti L."/>
            <person name="Westerberg I."/>
            <person name="Brannstrom I.O."/>
            <person name="Guillou S."/>
            <person name="Cros-Aarteil S."/>
            <person name="Calhoun S."/>
            <person name="Haridas S."/>
            <person name="Kuo A."/>
            <person name="Mondo S."/>
            <person name="Pangilinan J."/>
            <person name="Riley R."/>
            <person name="Labutti K."/>
            <person name="Andreopoulos B."/>
            <person name="Lipzen A."/>
            <person name="Chen C."/>
            <person name="Yanf M."/>
            <person name="Daum C."/>
            <person name="Ng V."/>
            <person name="Clum A."/>
            <person name="Ohm R."/>
            <person name="Martin F."/>
            <person name="Silar P."/>
            <person name="Natvig D."/>
            <person name="Lalanne C."/>
            <person name="Gautier V."/>
            <person name="Ament-Velasquez S.L."/>
            <person name="Kruys A."/>
            <person name="Hutchinson M.I."/>
            <person name="Powell A.J."/>
            <person name="Barry K."/>
            <person name="Miller A.N."/>
            <person name="Grigoriev I.V."/>
            <person name="Debuchy R."/>
            <person name="Gladieux P."/>
            <person name="Thoren M.H."/>
            <person name="Johannesson H."/>
        </authorList>
    </citation>
    <scope>NUCLEOTIDE SEQUENCE</scope>
    <source>
        <strain evidence="9">CBS 508.74</strain>
    </source>
</reference>
<keyword evidence="3" id="KW-0805">Transcription regulation</keyword>
<evidence type="ECO:0000256" key="6">
    <source>
        <dbReference type="PROSITE-ProRule" id="PRU00505"/>
    </source>
</evidence>
<feature type="region of interest" description="Disordered" evidence="7">
    <location>
        <begin position="499"/>
        <end position="538"/>
    </location>
</feature>
<dbReference type="InterPro" id="IPR050937">
    <property type="entry name" value="TEC1_TEAD_TF"/>
</dbReference>
<dbReference type="PANTHER" id="PTHR11834:SF0">
    <property type="entry name" value="PROTEIN SCALLOPED"/>
    <property type="match status" value="1"/>
</dbReference>
<dbReference type="Proteomes" id="UP001302812">
    <property type="component" value="Unassembled WGS sequence"/>
</dbReference>
<dbReference type="GO" id="GO:0005667">
    <property type="term" value="C:transcription regulator complex"/>
    <property type="evidence" value="ECO:0007669"/>
    <property type="project" value="TreeGrafter"/>
</dbReference>
<dbReference type="PANTHER" id="PTHR11834">
    <property type="entry name" value="TRANSCRIPTIONAL ENHANCER FACTOR TEF RELATED"/>
    <property type="match status" value="1"/>
</dbReference>
<organism evidence="9 10">
    <name type="scientific">Canariomyces notabilis</name>
    <dbReference type="NCBI Taxonomy" id="2074819"/>
    <lineage>
        <taxon>Eukaryota</taxon>
        <taxon>Fungi</taxon>
        <taxon>Dikarya</taxon>
        <taxon>Ascomycota</taxon>
        <taxon>Pezizomycotina</taxon>
        <taxon>Sordariomycetes</taxon>
        <taxon>Sordariomycetidae</taxon>
        <taxon>Sordariales</taxon>
        <taxon>Chaetomiaceae</taxon>
        <taxon>Canariomyces</taxon>
    </lineage>
</organism>
<feature type="compositionally biased region" description="Basic and acidic residues" evidence="7">
    <location>
        <begin position="502"/>
        <end position="526"/>
    </location>
</feature>
<feature type="domain" description="TEA" evidence="8">
    <location>
        <begin position="121"/>
        <end position="207"/>
    </location>
</feature>
<dbReference type="InterPro" id="IPR038096">
    <property type="entry name" value="TEA/ATTS_sf"/>
</dbReference>
<evidence type="ECO:0000313" key="10">
    <source>
        <dbReference type="Proteomes" id="UP001302812"/>
    </source>
</evidence>
<comment type="subcellular location">
    <subcellularLocation>
        <location evidence="1">Nucleus</location>
    </subcellularLocation>
</comment>
<dbReference type="Gene3D" id="6.10.20.40">
    <property type="entry name" value="TEA/ATTS domain"/>
    <property type="match status" value="1"/>
</dbReference>
<accession>A0AAN6YR36</accession>
<dbReference type="GO" id="GO:0005634">
    <property type="term" value="C:nucleus"/>
    <property type="evidence" value="ECO:0007669"/>
    <property type="project" value="UniProtKB-SubCell"/>
</dbReference>
<protein>
    <recommendedName>
        <fullName evidence="8">TEA domain-containing protein</fullName>
    </recommendedName>
</protein>
<evidence type="ECO:0000256" key="4">
    <source>
        <dbReference type="ARBA" id="ARBA00023163"/>
    </source>
</evidence>
<evidence type="ECO:0000256" key="5">
    <source>
        <dbReference type="ARBA" id="ARBA00023242"/>
    </source>
</evidence>
<gene>
    <name evidence="9" type="ORF">N656DRAFT_134310</name>
</gene>
<reference evidence="9" key="1">
    <citation type="journal article" date="2023" name="Mol. Phylogenet. Evol.">
        <title>Genome-scale phylogeny and comparative genomics of the fungal order Sordariales.</title>
        <authorList>
            <person name="Hensen N."/>
            <person name="Bonometti L."/>
            <person name="Westerberg I."/>
            <person name="Brannstrom I.O."/>
            <person name="Guillou S."/>
            <person name="Cros-Aarteil S."/>
            <person name="Calhoun S."/>
            <person name="Haridas S."/>
            <person name="Kuo A."/>
            <person name="Mondo S."/>
            <person name="Pangilinan J."/>
            <person name="Riley R."/>
            <person name="LaButti K."/>
            <person name="Andreopoulos B."/>
            <person name="Lipzen A."/>
            <person name="Chen C."/>
            <person name="Yan M."/>
            <person name="Daum C."/>
            <person name="Ng V."/>
            <person name="Clum A."/>
            <person name="Steindorff A."/>
            <person name="Ohm R.A."/>
            <person name="Martin F."/>
            <person name="Silar P."/>
            <person name="Natvig D.O."/>
            <person name="Lalanne C."/>
            <person name="Gautier V."/>
            <person name="Ament-Velasquez S.L."/>
            <person name="Kruys A."/>
            <person name="Hutchinson M.I."/>
            <person name="Powell A.J."/>
            <person name="Barry K."/>
            <person name="Miller A.N."/>
            <person name="Grigoriev I.V."/>
            <person name="Debuchy R."/>
            <person name="Gladieux P."/>
            <person name="Hiltunen Thoren M."/>
            <person name="Johannesson H."/>
        </authorList>
    </citation>
    <scope>NUCLEOTIDE SEQUENCE</scope>
    <source>
        <strain evidence="9">CBS 508.74</strain>
    </source>
</reference>
<dbReference type="GO" id="GO:0000978">
    <property type="term" value="F:RNA polymerase II cis-regulatory region sequence-specific DNA binding"/>
    <property type="evidence" value="ECO:0007669"/>
    <property type="project" value="TreeGrafter"/>
</dbReference>
<feature type="compositionally biased region" description="Polar residues" evidence="7">
    <location>
        <begin position="23"/>
        <end position="34"/>
    </location>
</feature>
<dbReference type="GeneID" id="89932719"/>
<evidence type="ECO:0000256" key="1">
    <source>
        <dbReference type="ARBA" id="ARBA00004123"/>
    </source>
</evidence>
<dbReference type="SMART" id="SM00426">
    <property type="entry name" value="TEA"/>
    <property type="match status" value="1"/>
</dbReference>
<evidence type="ECO:0000256" key="7">
    <source>
        <dbReference type="SAM" id="MobiDB-lite"/>
    </source>
</evidence>
<proteinExistence type="inferred from homology"/>